<dbReference type="EMBL" id="CP051139">
    <property type="protein sequence ID" value="QIW95257.1"/>
    <property type="molecule type" value="Genomic_DNA"/>
</dbReference>
<name>A0A6H0XKU6_9PEZI</name>
<accession>A0A6H0XKU6</accession>
<reference evidence="2 3" key="1">
    <citation type="journal article" date="2016" name="Sci. Rep.">
        <title>Peltaster fructicola genome reveals evolution from an invasive phytopathogen to an ectophytic parasite.</title>
        <authorList>
            <person name="Xu C."/>
            <person name="Chen H."/>
            <person name="Gleason M.L."/>
            <person name="Xu J.R."/>
            <person name="Liu H."/>
            <person name="Zhang R."/>
            <person name="Sun G."/>
        </authorList>
    </citation>
    <scope>NUCLEOTIDE SEQUENCE [LARGE SCALE GENOMIC DNA]</scope>
    <source>
        <strain evidence="2 3">LNHT1506</strain>
    </source>
</reference>
<evidence type="ECO:0000313" key="3">
    <source>
        <dbReference type="Proteomes" id="UP000503462"/>
    </source>
</evidence>
<sequence length="170" mass="19375">MYLPSFDTITNLTTSALLMAPTTPNPITTSTGSLSSADLARSLFDDLKRFGKYDSEKHGHIDMVYLTGDEADRGVMLKDWRPKCFGWATRVLDPNNPDDKLEPWELEAQGACWRDSSEIAEFMKKHDLKPDPDRYPTWYTDTGAEKDAEEQERKVDSSHLADEDVRKEDL</sequence>
<dbReference type="AlphaFoldDB" id="A0A6H0XKU6"/>
<evidence type="ECO:0000256" key="1">
    <source>
        <dbReference type="SAM" id="MobiDB-lite"/>
    </source>
</evidence>
<keyword evidence="3" id="KW-1185">Reference proteome</keyword>
<evidence type="ECO:0000313" key="2">
    <source>
        <dbReference type="EMBL" id="QIW95257.1"/>
    </source>
</evidence>
<dbReference type="Proteomes" id="UP000503462">
    <property type="component" value="Chromosome 1"/>
</dbReference>
<feature type="compositionally biased region" description="Basic and acidic residues" evidence="1">
    <location>
        <begin position="143"/>
        <end position="170"/>
    </location>
</feature>
<feature type="region of interest" description="Disordered" evidence="1">
    <location>
        <begin position="124"/>
        <end position="170"/>
    </location>
</feature>
<feature type="compositionally biased region" description="Basic and acidic residues" evidence="1">
    <location>
        <begin position="124"/>
        <end position="134"/>
    </location>
</feature>
<gene>
    <name evidence="2" type="ORF">AMS68_000775</name>
</gene>
<organism evidence="2 3">
    <name type="scientific">Peltaster fructicola</name>
    <dbReference type="NCBI Taxonomy" id="286661"/>
    <lineage>
        <taxon>Eukaryota</taxon>
        <taxon>Fungi</taxon>
        <taxon>Dikarya</taxon>
        <taxon>Ascomycota</taxon>
        <taxon>Pezizomycotina</taxon>
        <taxon>Dothideomycetes</taxon>
        <taxon>Dothideomycetes incertae sedis</taxon>
        <taxon>Peltaster</taxon>
    </lineage>
</organism>
<protein>
    <submittedName>
        <fullName evidence="2">Uncharacterized protein</fullName>
    </submittedName>
</protein>
<proteinExistence type="predicted"/>